<gene>
    <name evidence="1" type="ORF">GSOID_T00006262001</name>
</gene>
<organism evidence="1">
    <name type="scientific">Oikopleura dioica</name>
    <name type="common">Tunicate</name>
    <dbReference type="NCBI Taxonomy" id="34765"/>
    <lineage>
        <taxon>Eukaryota</taxon>
        <taxon>Metazoa</taxon>
        <taxon>Chordata</taxon>
        <taxon>Tunicata</taxon>
        <taxon>Appendicularia</taxon>
        <taxon>Copelata</taxon>
        <taxon>Oikopleuridae</taxon>
        <taxon>Oikopleura</taxon>
    </lineage>
</organism>
<keyword evidence="2" id="KW-1185">Reference proteome</keyword>
<proteinExistence type="predicted"/>
<dbReference type="InParanoid" id="E4WU33"/>
<reference evidence="1" key="1">
    <citation type="journal article" date="2010" name="Science">
        <title>Plasticity of animal genome architecture unmasked by rapid evolution of a pelagic tunicate.</title>
        <authorList>
            <person name="Denoeud F."/>
            <person name="Henriet S."/>
            <person name="Mungpakdee S."/>
            <person name="Aury J.M."/>
            <person name="Da Silva C."/>
            <person name="Brinkmann H."/>
            <person name="Mikhaleva J."/>
            <person name="Olsen L.C."/>
            <person name="Jubin C."/>
            <person name="Canestro C."/>
            <person name="Bouquet J.M."/>
            <person name="Danks G."/>
            <person name="Poulain J."/>
            <person name="Campsteijn C."/>
            <person name="Adamski M."/>
            <person name="Cross I."/>
            <person name="Yadetie F."/>
            <person name="Muffato M."/>
            <person name="Louis A."/>
            <person name="Butcher S."/>
            <person name="Tsagkogeorga G."/>
            <person name="Konrad A."/>
            <person name="Singh S."/>
            <person name="Jensen M.F."/>
            <person name="Cong E.H."/>
            <person name="Eikeseth-Otteraa H."/>
            <person name="Noel B."/>
            <person name="Anthouard V."/>
            <person name="Porcel B.M."/>
            <person name="Kachouri-Lafond R."/>
            <person name="Nishino A."/>
            <person name="Ugolini M."/>
            <person name="Chourrout P."/>
            <person name="Nishida H."/>
            <person name="Aasland R."/>
            <person name="Huzurbazar S."/>
            <person name="Westhof E."/>
            <person name="Delsuc F."/>
            <person name="Lehrach H."/>
            <person name="Reinhardt R."/>
            <person name="Weissenbach J."/>
            <person name="Roy S.W."/>
            <person name="Artiguenave F."/>
            <person name="Postlethwait J.H."/>
            <person name="Manak J.R."/>
            <person name="Thompson E.M."/>
            <person name="Jaillon O."/>
            <person name="Du Pasquier L."/>
            <person name="Boudinot P."/>
            <person name="Liberles D.A."/>
            <person name="Volff J.N."/>
            <person name="Philippe H."/>
            <person name="Lenhard B."/>
            <person name="Roest Crollius H."/>
            <person name="Wincker P."/>
            <person name="Chourrout D."/>
        </authorList>
    </citation>
    <scope>NUCLEOTIDE SEQUENCE [LARGE SCALE GENOMIC DNA]</scope>
</reference>
<dbReference type="AlphaFoldDB" id="E4WU33"/>
<evidence type="ECO:0000313" key="2">
    <source>
        <dbReference type="Proteomes" id="UP000001307"/>
    </source>
</evidence>
<name>E4WU33_OIKDI</name>
<dbReference type="Proteomes" id="UP000001307">
    <property type="component" value="Unassembled WGS sequence"/>
</dbReference>
<dbReference type="OrthoDB" id="10432558at2759"/>
<protein>
    <submittedName>
        <fullName evidence="1">Uncharacterized protein</fullName>
    </submittedName>
</protein>
<sequence>MTIEGHVNYLGAHLETTSSLKKCFLEATVRTFTPADKKKKKRKIIEEFEHFCEVIVNAPGSIFSECDEISTKNNENRSNCFKNKIKNLSESRESQNEIIDDLLARLDLLGSEFESLHESFYSRLQTLETEKQNLQMSCA</sequence>
<dbReference type="EMBL" id="FN653016">
    <property type="protein sequence ID" value="CBY07174.1"/>
    <property type="molecule type" value="Genomic_DNA"/>
</dbReference>
<accession>E4WU33</accession>
<evidence type="ECO:0000313" key="1">
    <source>
        <dbReference type="EMBL" id="CBY07174.1"/>
    </source>
</evidence>